<reference evidence="3" key="1">
    <citation type="submission" date="2018-04" db="EMBL/GenBank/DDBJ databases">
        <authorList>
            <person name="Lucker S."/>
            <person name="Sakoula D."/>
        </authorList>
    </citation>
    <scope>NUCLEOTIDE SEQUENCE [LARGE SCALE GENOMIC DNA]</scope>
</reference>
<dbReference type="InParanoid" id="A0A330L4K3"/>
<keyword evidence="1" id="KW-0472">Membrane</keyword>
<keyword evidence="1" id="KW-1133">Transmembrane helix</keyword>
<dbReference type="EMBL" id="OUNR01000012">
    <property type="protein sequence ID" value="SPP64764.1"/>
    <property type="molecule type" value="Genomic_DNA"/>
</dbReference>
<organism evidence="2 3">
    <name type="scientific">Nitrospira lenta</name>
    <dbReference type="NCBI Taxonomy" id="1436998"/>
    <lineage>
        <taxon>Bacteria</taxon>
        <taxon>Pseudomonadati</taxon>
        <taxon>Nitrospirota</taxon>
        <taxon>Nitrospiria</taxon>
        <taxon>Nitrospirales</taxon>
        <taxon>Nitrospiraceae</taxon>
        <taxon>Nitrospira</taxon>
    </lineage>
</organism>
<feature type="transmembrane region" description="Helical" evidence="1">
    <location>
        <begin position="54"/>
        <end position="72"/>
    </location>
</feature>
<name>A0A330L4K3_9BACT</name>
<gene>
    <name evidence="2" type="ORF">NITLEN_20404</name>
</gene>
<evidence type="ECO:0008006" key="4">
    <source>
        <dbReference type="Google" id="ProtNLM"/>
    </source>
</evidence>
<dbReference type="Proteomes" id="UP000248168">
    <property type="component" value="Unassembled WGS sequence"/>
</dbReference>
<proteinExistence type="predicted"/>
<evidence type="ECO:0000313" key="2">
    <source>
        <dbReference type="EMBL" id="SPP64764.1"/>
    </source>
</evidence>
<protein>
    <recommendedName>
        <fullName evidence="4">DUF3619 family protein</fullName>
    </recommendedName>
</protein>
<keyword evidence="1" id="KW-0812">Transmembrane</keyword>
<evidence type="ECO:0000256" key="1">
    <source>
        <dbReference type="SAM" id="Phobius"/>
    </source>
</evidence>
<dbReference type="RefSeq" id="WP_121989101.1">
    <property type="nucleotide sequence ID" value="NZ_OUNR01000012.1"/>
</dbReference>
<evidence type="ECO:0000313" key="3">
    <source>
        <dbReference type="Proteomes" id="UP000248168"/>
    </source>
</evidence>
<accession>A0A330L4K3</accession>
<dbReference type="OrthoDB" id="9816493at2"/>
<sequence length="117" mass="12842">MSQDLQHSDHEFVGQAKGVLDRALGEVDHATALRLQQGRLAALDARARRSSWRIWASGLAVASFAALALLLWTQPAAPPQHAAVPLDDFELVTSVENVELAEDLEFFHWLADDDQTG</sequence>
<keyword evidence="3" id="KW-1185">Reference proteome</keyword>
<dbReference type="AlphaFoldDB" id="A0A330L4K3"/>